<dbReference type="Proteomes" id="UP001222325">
    <property type="component" value="Unassembled WGS sequence"/>
</dbReference>
<keyword evidence="1" id="KW-0732">Signal</keyword>
<evidence type="ECO:0000313" key="3">
    <source>
        <dbReference type="Proteomes" id="UP001222325"/>
    </source>
</evidence>
<accession>A0AAD6XV50</accession>
<protein>
    <submittedName>
        <fullName evidence="2">Uncharacterized protein</fullName>
    </submittedName>
</protein>
<dbReference type="EMBL" id="JARJCN010000023">
    <property type="protein sequence ID" value="KAJ7089815.1"/>
    <property type="molecule type" value="Genomic_DNA"/>
</dbReference>
<proteinExistence type="predicted"/>
<comment type="caution">
    <text evidence="2">The sequence shown here is derived from an EMBL/GenBank/DDBJ whole genome shotgun (WGS) entry which is preliminary data.</text>
</comment>
<name>A0AAD6XV50_9AGAR</name>
<feature type="signal peptide" evidence="1">
    <location>
        <begin position="1"/>
        <end position="19"/>
    </location>
</feature>
<gene>
    <name evidence="2" type="ORF">B0H15DRAFT_272807</name>
</gene>
<feature type="chain" id="PRO_5042051819" evidence="1">
    <location>
        <begin position="20"/>
        <end position="92"/>
    </location>
</feature>
<evidence type="ECO:0000256" key="1">
    <source>
        <dbReference type="SAM" id="SignalP"/>
    </source>
</evidence>
<sequence length="92" mass="10191">MYIALLSFVSTSFLTSCNSSEGESTSAKLNVYSRTQWIIVASDFDSSKSPRILHPAQSPELLVSCIQQWKEDNGGQIQGRRLVNNEIQRGAV</sequence>
<keyword evidence="3" id="KW-1185">Reference proteome</keyword>
<organism evidence="2 3">
    <name type="scientific">Mycena belliarum</name>
    <dbReference type="NCBI Taxonomy" id="1033014"/>
    <lineage>
        <taxon>Eukaryota</taxon>
        <taxon>Fungi</taxon>
        <taxon>Dikarya</taxon>
        <taxon>Basidiomycota</taxon>
        <taxon>Agaricomycotina</taxon>
        <taxon>Agaricomycetes</taxon>
        <taxon>Agaricomycetidae</taxon>
        <taxon>Agaricales</taxon>
        <taxon>Marasmiineae</taxon>
        <taxon>Mycenaceae</taxon>
        <taxon>Mycena</taxon>
    </lineage>
</organism>
<dbReference type="AlphaFoldDB" id="A0AAD6XV50"/>
<evidence type="ECO:0000313" key="2">
    <source>
        <dbReference type="EMBL" id="KAJ7089815.1"/>
    </source>
</evidence>
<reference evidence="2" key="1">
    <citation type="submission" date="2023-03" db="EMBL/GenBank/DDBJ databases">
        <title>Massive genome expansion in bonnet fungi (Mycena s.s.) driven by repeated elements and novel gene families across ecological guilds.</title>
        <authorList>
            <consortium name="Lawrence Berkeley National Laboratory"/>
            <person name="Harder C.B."/>
            <person name="Miyauchi S."/>
            <person name="Viragh M."/>
            <person name="Kuo A."/>
            <person name="Thoen E."/>
            <person name="Andreopoulos B."/>
            <person name="Lu D."/>
            <person name="Skrede I."/>
            <person name="Drula E."/>
            <person name="Henrissat B."/>
            <person name="Morin E."/>
            <person name="Kohler A."/>
            <person name="Barry K."/>
            <person name="LaButti K."/>
            <person name="Morin E."/>
            <person name="Salamov A."/>
            <person name="Lipzen A."/>
            <person name="Mereny Z."/>
            <person name="Hegedus B."/>
            <person name="Baldrian P."/>
            <person name="Stursova M."/>
            <person name="Weitz H."/>
            <person name="Taylor A."/>
            <person name="Grigoriev I.V."/>
            <person name="Nagy L.G."/>
            <person name="Martin F."/>
            <person name="Kauserud H."/>
        </authorList>
    </citation>
    <scope>NUCLEOTIDE SEQUENCE</scope>
    <source>
        <strain evidence="2">CBHHK173m</strain>
    </source>
</reference>